<evidence type="ECO:0000256" key="1">
    <source>
        <dbReference type="SAM" id="MobiDB-lite"/>
    </source>
</evidence>
<evidence type="ECO:0000256" key="2">
    <source>
        <dbReference type="SAM" id="SignalP"/>
    </source>
</evidence>
<evidence type="ECO:0008006" key="5">
    <source>
        <dbReference type="Google" id="ProtNLM"/>
    </source>
</evidence>
<feature type="region of interest" description="Disordered" evidence="1">
    <location>
        <begin position="18"/>
        <end position="84"/>
    </location>
</feature>
<dbReference type="RefSeq" id="WP_011522147.1">
    <property type="nucleotide sequence ID" value="NC_008009.1"/>
</dbReference>
<dbReference type="EnsemblBacteria" id="ABF40345">
    <property type="protein sequence ID" value="ABF40345"/>
    <property type="gene ID" value="Acid345_1343"/>
</dbReference>
<dbReference type="AlphaFoldDB" id="Q1IS05"/>
<proteinExistence type="predicted"/>
<feature type="compositionally biased region" description="Polar residues" evidence="1">
    <location>
        <begin position="41"/>
        <end position="82"/>
    </location>
</feature>
<dbReference type="KEGG" id="aba:Acid345_1343"/>
<dbReference type="Proteomes" id="UP000002432">
    <property type="component" value="Chromosome"/>
</dbReference>
<gene>
    <name evidence="3" type="ordered locus">Acid345_1343</name>
</gene>
<dbReference type="EMBL" id="CP000360">
    <property type="protein sequence ID" value="ABF40345.1"/>
    <property type="molecule type" value="Genomic_DNA"/>
</dbReference>
<dbReference type="STRING" id="204669.Acid345_1343"/>
<accession>Q1IS05</accession>
<organism evidence="3 4">
    <name type="scientific">Koribacter versatilis (strain Ellin345)</name>
    <dbReference type="NCBI Taxonomy" id="204669"/>
    <lineage>
        <taxon>Bacteria</taxon>
        <taxon>Pseudomonadati</taxon>
        <taxon>Acidobacteriota</taxon>
        <taxon>Terriglobia</taxon>
        <taxon>Terriglobales</taxon>
        <taxon>Candidatus Korobacteraceae</taxon>
        <taxon>Candidatus Korobacter</taxon>
    </lineage>
</organism>
<evidence type="ECO:0000313" key="3">
    <source>
        <dbReference type="EMBL" id="ABF40345.1"/>
    </source>
</evidence>
<keyword evidence="2" id="KW-0732">Signal</keyword>
<feature type="signal peptide" evidence="2">
    <location>
        <begin position="1"/>
        <end position="19"/>
    </location>
</feature>
<dbReference type="SUPFAM" id="SSF56935">
    <property type="entry name" value="Porins"/>
    <property type="match status" value="1"/>
</dbReference>
<protein>
    <recommendedName>
        <fullName evidence="5">Alginate export domain-containing protein</fullName>
    </recommendedName>
</protein>
<feature type="compositionally biased region" description="Low complexity" evidence="1">
    <location>
        <begin position="18"/>
        <end position="40"/>
    </location>
</feature>
<evidence type="ECO:0000313" key="4">
    <source>
        <dbReference type="Proteomes" id="UP000002432"/>
    </source>
</evidence>
<feature type="chain" id="PRO_5004191686" description="Alginate export domain-containing protein" evidence="2">
    <location>
        <begin position="20"/>
        <end position="613"/>
    </location>
</feature>
<reference evidence="3 4" key="1">
    <citation type="journal article" date="2009" name="Appl. Environ. Microbiol.">
        <title>Three genomes from the phylum Acidobacteria provide insight into the lifestyles of these microorganisms in soils.</title>
        <authorList>
            <person name="Ward N.L."/>
            <person name="Challacombe J.F."/>
            <person name="Janssen P.H."/>
            <person name="Henrissat B."/>
            <person name="Coutinho P.M."/>
            <person name="Wu M."/>
            <person name="Xie G."/>
            <person name="Haft D.H."/>
            <person name="Sait M."/>
            <person name="Badger J."/>
            <person name="Barabote R.D."/>
            <person name="Bradley B."/>
            <person name="Brettin T.S."/>
            <person name="Brinkac L.M."/>
            <person name="Bruce D."/>
            <person name="Creasy T."/>
            <person name="Daugherty S.C."/>
            <person name="Davidsen T.M."/>
            <person name="DeBoy R.T."/>
            <person name="Detter J.C."/>
            <person name="Dodson R.J."/>
            <person name="Durkin A.S."/>
            <person name="Ganapathy A."/>
            <person name="Gwinn-Giglio M."/>
            <person name="Han C.S."/>
            <person name="Khouri H."/>
            <person name="Kiss H."/>
            <person name="Kothari S.P."/>
            <person name="Madupu R."/>
            <person name="Nelson K.E."/>
            <person name="Nelson W.C."/>
            <person name="Paulsen I."/>
            <person name="Penn K."/>
            <person name="Ren Q."/>
            <person name="Rosovitz M.J."/>
            <person name="Selengut J.D."/>
            <person name="Shrivastava S."/>
            <person name="Sullivan S.A."/>
            <person name="Tapia R."/>
            <person name="Thompson L.S."/>
            <person name="Watkins K.L."/>
            <person name="Yang Q."/>
            <person name="Yu C."/>
            <person name="Zafar N."/>
            <person name="Zhou L."/>
            <person name="Kuske C.R."/>
        </authorList>
    </citation>
    <scope>NUCLEOTIDE SEQUENCE [LARGE SCALE GENOMIC DNA]</scope>
    <source>
        <strain evidence="3 4">Ellin345</strain>
    </source>
</reference>
<sequence>MSKLLCLLCSVLLAGTAAAQSSSQPPQSQSPTQTGTGQPSASSTDPLQAQQNPLSTAQRTTDATSSTPKSTFDVSTSSSGGQDQMMGELRMMIRNTELGGDTTQSFLSPGANTFGEVNFFEDKKFLTTQRIQILAMVRGTNDYSIDPETTSLQKAYVRIYGPRDEYIVGDALMNFSRLSLQQNIKGVATSWKLGDKWKLSLINGIYIDRYGSLYKDVLSRPYMSWVDGARLEYKLNKNSIIGANFVSSEDKTDSLPDQPVGFAPWPASNRLGTVDGRFNINGLRIDSEIAYSWTDFDKRQSSNCEISCDSNQPEPELGYQGDWAGRVEAIYRYHKFTFRGAYARYEPNFASIQARQIPDLQDMVARVTYDVNDYITLDGTVRRANDDLKEQLPYETRLLGPEARVSFHNLPFYTRGIFDVGYRYRDTRSSDSVSVSRTLSAPFAEFTMPYHSTYFSIGYERRGVTDYVQLGDTGYTNRVYVAFRGIYDVGGWHLNPIVRFELERQSHEPQWPVNPILAYDTNRLNTIGLFIEAPKWFIAEMGYRNSDATLYGPNGFNRPSYKAALTYKVRNDQNILLIFGFERNTNDFAALLPYDERVYGVTLDYKFGKKAQR</sequence>
<dbReference type="HOGENOM" id="CLU_445352_0_0_0"/>
<keyword evidence="4" id="KW-1185">Reference proteome</keyword>
<name>Q1IS05_KORVE</name>